<dbReference type="SUPFAM" id="SSF118352">
    <property type="entry name" value="HSP33 redox switch-like"/>
    <property type="match status" value="1"/>
</dbReference>
<dbReference type="OrthoDB" id="9776534at2"/>
<accession>A0A0U5B5P2</accession>
<dbReference type="CDD" id="cd00498">
    <property type="entry name" value="Hsp33"/>
    <property type="match status" value="1"/>
</dbReference>
<protein>
    <recommendedName>
        <fullName evidence="1">33 kDa chaperonin</fullName>
    </recommendedName>
    <alternativeName>
        <fullName evidence="1">Heat shock protein 33 homolog</fullName>
        <shortName evidence="1">HSP33</shortName>
    </alternativeName>
</protein>
<dbReference type="NCBIfam" id="NF001033">
    <property type="entry name" value="PRK00114.1"/>
    <property type="match status" value="1"/>
</dbReference>
<sequence>MNDYLVRGMAYDGHVRVFAVRTTEAVSEIQRRLDTWPIVSAAVGRTLSFATMIGAMLKGEERLTVIVRGGGPVGQIVADANATGEVRGYVSNPHVHFMELNEQGKLDVRRAVGTEGSITVTKDLGLKEPYQGTSPIVSGELGEDFTYYLTVSEQVPSAVGVGVLVNPDNTIRAAGGFIVQLLPNTPDHIIEKLERSLSGIRPVSTMIDEGLTPEDMLREVLGEDFVLLDMHQVYFNCHCSIDRIDRALISLGKEELDSIIEEQGEAEMTCQFCNEVYHLDRKHLENIRATL</sequence>
<keyword evidence="3" id="KW-1185">Reference proteome</keyword>
<dbReference type="GO" id="GO:0051082">
    <property type="term" value="F:unfolded protein binding"/>
    <property type="evidence" value="ECO:0007669"/>
    <property type="project" value="UniProtKB-UniRule"/>
</dbReference>
<dbReference type="GO" id="GO:0005737">
    <property type="term" value="C:cytoplasm"/>
    <property type="evidence" value="ECO:0007669"/>
    <property type="project" value="UniProtKB-SubCell"/>
</dbReference>
<dbReference type="InterPro" id="IPR016153">
    <property type="entry name" value="Heat_shock_Hsp33_N"/>
</dbReference>
<dbReference type="RefSeq" id="WP_096463242.1">
    <property type="nucleotide sequence ID" value="NZ_AP017312.1"/>
</dbReference>
<reference evidence="2 3" key="1">
    <citation type="submission" date="2015-12" db="EMBL/GenBank/DDBJ databases">
        <title>Genome sequence of Aneurinibacillus soli.</title>
        <authorList>
            <person name="Lee J.S."/>
            <person name="Lee K.C."/>
            <person name="Kim K.K."/>
            <person name="Lee B.W."/>
        </authorList>
    </citation>
    <scope>NUCLEOTIDE SEQUENCE [LARGE SCALE GENOMIC DNA]</scope>
    <source>
        <strain evidence="2 3">CB4</strain>
    </source>
</reference>
<gene>
    <name evidence="1 2" type="primary">hslO</name>
    <name evidence="2" type="ORF">CB4_00278</name>
</gene>
<dbReference type="InterPro" id="IPR016154">
    <property type="entry name" value="Heat_shock_Hsp33_C"/>
</dbReference>
<dbReference type="AlphaFoldDB" id="A0A0U5B5P2"/>
<dbReference type="EMBL" id="AP017312">
    <property type="protein sequence ID" value="BAU26173.1"/>
    <property type="molecule type" value="Genomic_DNA"/>
</dbReference>
<comment type="subcellular location">
    <subcellularLocation>
        <location evidence="1">Cytoplasm</location>
    </subcellularLocation>
</comment>
<dbReference type="GO" id="GO:0044183">
    <property type="term" value="F:protein folding chaperone"/>
    <property type="evidence" value="ECO:0007669"/>
    <property type="project" value="TreeGrafter"/>
</dbReference>
<dbReference type="PANTHER" id="PTHR30111">
    <property type="entry name" value="33 KDA CHAPERONIN"/>
    <property type="match status" value="1"/>
</dbReference>
<dbReference type="Proteomes" id="UP000217696">
    <property type="component" value="Chromosome"/>
</dbReference>
<keyword evidence="1" id="KW-0963">Cytoplasm</keyword>
<comment type="function">
    <text evidence="1">Redox regulated molecular chaperone. Protects both thermally unfolding and oxidatively damaged proteins from irreversible aggregation. Plays an important role in the bacterial defense system toward oxidative stress.</text>
</comment>
<organism evidence="2 3">
    <name type="scientific">Aneurinibacillus soli</name>
    <dbReference type="NCBI Taxonomy" id="1500254"/>
    <lineage>
        <taxon>Bacteria</taxon>
        <taxon>Bacillati</taxon>
        <taxon>Bacillota</taxon>
        <taxon>Bacilli</taxon>
        <taxon>Bacillales</taxon>
        <taxon>Paenibacillaceae</taxon>
        <taxon>Aneurinibacillus group</taxon>
        <taxon>Aneurinibacillus</taxon>
    </lineage>
</organism>
<dbReference type="KEGG" id="asoc:CB4_00278"/>
<comment type="PTM">
    <text evidence="1">Under oxidizing conditions two disulfide bonds are formed involving the reactive cysteines. Under reducing conditions zinc is bound to the reactive cysteines and the protein is inactive.</text>
</comment>
<dbReference type="InterPro" id="IPR000397">
    <property type="entry name" value="Heat_shock_Hsp33"/>
</dbReference>
<dbReference type="PIRSF" id="PIRSF005261">
    <property type="entry name" value="Heat_shock_Hsp33"/>
    <property type="match status" value="1"/>
</dbReference>
<dbReference type="PANTHER" id="PTHR30111:SF1">
    <property type="entry name" value="33 KDA CHAPERONIN"/>
    <property type="match status" value="1"/>
</dbReference>
<keyword evidence="1" id="KW-0143">Chaperone</keyword>
<proteinExistence type="inferred from homology"/>
<dbReference type="Gene3D" id="3.55.30.10">
    <property type="entry name" value="Hsp33 domain"/>
    <property type="match status" value="1"/>
</dbReference>
<name>A0A0U5B5P2_9BACL</name>
<keyword evidence="1" id="KW-0676">Redox-active center</keyword>
<dbReference type="Pfam" id="PF01430">
    <property type="entry name" value="HSP33"/>
    <property type="match status" value="1"/>
</dbReference>
<keyword evidence="1" id="KW-0862">Zinc</keyword>
<dbReference type="GO" id="GO:0042026">
    <property type="term" value="P:protein refolding"/>
    <property type="evidence" value="ECO:0007669"/>
    <property type="project" value="TreeGrafter"/>
</dbReference>
<feature type="disulfide bond" description="Redox-active" evidence="1">
    <location>
        <begin position="237"/>
        <end position="239"/>
    </location>
</feature>
<comment type="similarity">
    <text evidence="1">Belongs to the HSP33 family.</text>
</comment>
<keyword evidence="1" id="KW-1015">Disulfide bond</keyword>
<feature type="disulfide bond" description="Redox-active" evidence="1">
    <location>
        <begin position="270"/>
        <end position="273"/>
    </location>
</feature>
<dbReference type="Gene3D" id="3.90.1280.10">
    <property type="entry name" value="HSP33 redox switch-like"/>
    <property type="match status" value="1"/>
</dbReference>
<evidence type="ECO:0000313" key="3">
    <source>
        <dbReference type="Proteomes" id="UP000217696"/>
    </source>
</evidence>
<dbReference type="SUPFAM" id="SSF64397">
    <property type="entry name" value="Hsp33 domain"/>
    <property type="match status" value="1"/>
</dbReference>
<evidence type="ECO:0000313" key="2">
    <source>
        <dbReference type="EMBL" id="BAU26173.1"/>
    </source>
</evidence>
<evidence type="ECO:0000256" key="1">
    <source>
        <dbReference type="HAMAP-Rule" id="MF_00117"/>
    </source>
</evidence>
<dbReference type="HAMAP" id="MF_00117">
    <property type="entry name" value="HslO"/>
    <property type="match status" value="1"/>
</dbReference>